<keyword evidence="1 5" id="KW-0673">Quorum sensing</keyword>
<dbReference type="PROSITE" id="PS51187">
    <property type="entry name" value="AUTOINDUCER_SYNTH_2"/>
    <property type="match status" value="1"/>
</dbReference>
<dbReference type="PANTHER" id="PTHR39322:SF1">
    <property type="entry name" value="ISOVALERYL-HOMOSERINE LACTONE SYNTHASE"/>
    <property type="match status" value="1"/>
</dbReference>
<sequence length="218" mass="24043">MEILAGRPGHLARQVLEDVGRYRYRVFIKTLGWDLVTEHGLEKDQFDRADTLYLAARDDEGRIVGTARLLPTTSPYLLGEVFPELLGGAEVPRDPRIWELSRFAAVDFNVSHGGAMSQFSSKVAVALLHKAIAVAAEQGAQRIITVSPLGVERLLRRGGIRTHRAAPPKIIDGHPIFACWIEVETQDQESPAEDVPLRRVLPSRAEGLPARPLGVQCT</sequence>
<accession>A0ABU8X2I7</accession>
<gene>
    <name evidence="7" type="ORF">WKW82_40560</name>
</gene>
<dbReference type="Proteomes" id="UP001385892">
    <property type="component" value="Unassembled WGS sequence"/>
</dbReference>
<evidence type="ECO:0000256" key="5">
    <source>
        <dbReference type="PROSITE-ProRule" id="PRU00533"/>
    </source>
</evidence>
<dbReference type="RefSeq" id="WP_340348853.1">
    <property type="nucleotide sequence ID" value="NZ_JBBKZT010000111.1"/>
</dbReference>
<dbReference type="InterPro" id="IPR016181">
    <property type="entry name" value="Acyl_CoA_acyltransferase"/>
</dbReference>
<evidence type="ECO:0000313" key="8">
    <source>
        <dbReference type="Proteomes" id="UP001385892"/>
    </source>
</evidence>
<dbReference type="PANTHER" id="PTHR39322">
    <property type="entry name" value="ACYL-HOMOSERINE-LACTONE SYNTHASE"/>
    <property type="match status" value="1"/>
</dbReference>
<evidence type="ECO:0000256" key="1">
    <source>
        <dbReference type="ARBA" id="ARBA00022654"/>
    </source>
</evidence>
<keyword evidence="3 6" id="KW-0949">S-adenosyl-L-methionine</keyword>
<evidence type="ECO:0000256" key="2">
    <source>
        <dbReference type="ARBA" id="ARBA00022679"/>
    </source>
</evidence>
<reference evidence="7 8" key="1">
    <citation type="submission" date="2024-03" db="EMBL/GenBank/DDBJ databases">
        <title>Novel species of the genus Variovorax.</title>
        <authorList>
            <person name="Liu Q."/>
            <person name="Xin Y.-H."/>
        </authorList>
    </citation>
    <scope>NUCLEOTIDE SEQUENCE [LARGE SCALE GENOMIC DNA]</scope>
    <source>
        <strain evidence="7 8">KACC 18900</strain>
    </source>
</reference>
<dbReference type="InterPro" id="IPR001690">
    <property type="entry name" value="Autoind_synthase"/>
</dbReference>
<comment type="similarity">
    <text evidence="5 6">Belongs to the autoinducer synthase family.</text>
</comment>
<keyword evidence="8" id="KW-1185">Reference proteome</keyword>
<evidence type="ECO:0000256" key="3">
    <source>
        <dbReference type="ARBA" id="ARBA00022691"/>
    </source>
</evidence>
<dbReference type="Pfam" id="PF00765">
    <property type="entry name" value="Autoind_synth"/>
    <property type="match status" value="1"/>
</dbReference>
<evidence type="ECO:0000313" key="7">
    <source>
        <dbReference type="EMBL" id="MEJ8852922.1"/>
    </source>
</evidence>
<dbReference type="EC" id="2.3.1.184" evidence="6"/>
<evidence type="ECO:0000256" key="6">
    <source>
        <dbReference type="RuleBase" id="RU361135"/>
    </source>
</evidence>
<dbReference type="Gene3D" id="3.40.630.30">
    <property type="match status" value="1"/>
</dbReference>
<keyword evidence="4 5" id="KW-0071">Autoinducer synthesis</keyword>
<keyword evidence="2 6" id="KW-0808">Transferase</keyword>
<proteinExistence type="inferred from homology"/>
<name>A0ABU8X2I7_9BURK</name>
<dbReference type="PRINTS" id="PR01549">
    <property type="entry name" value="AUTOINDCRSYN"/>
</dbReference>
<organism evidence="7 8">
    <name type="scientific">Variovorax rhizosphaerae</name>
    <dbReference type="NCBI Taxonomy" id="1836200"/>
    <lineage>
        <taxon>Bacteria</taxon>
        <taxon>Pseudomonadati</taxon>
        <taxon>Pseudomonadota</taxon>
        <taxon>Betaproteobacteria</taxon>
        <taxon>Burkholderiales</taxon>
        <taxon>Comamonadaceae</taxon>
        <taxon>Variovorax</taxon>
    </lineage>
</organism>
<evidence type="ECO:0000256" key="4">
    <source>
        <dbReference type="ARBA" id="ARBA00022929"/>
    </source>
</evidence>
<comment type="catalytic activity">
    <reaction evidence="6">
        <text>a fatty acyl-[ACP] + S-adenosyl-L-methionine = an N-acyl-L-homoserine lactone + S-methyl-5'-thioadenosine + holo-[ACP] + H(+)</text>
        <dbReference type="Rhea" id="RHEA:10096"/>
        <dbReference type="Rhea" id="RHEA-COMP:9685"/>
        <dbReference type="Rhea" id="RHEA-COMP:14125"/>
        <dbReference type="ChEBI" id="CHEBI:15378"/>
        <dbReference type="ChEBI" id="CHEBI:17509"/>
        <dbReference type="ChEBI" id="CHEBI:55474"/>
        <dbReference type="ChEBI" id="CHEBI:59789"/>
        <dbReference type="ChEBI" id="CHEBI:64479"/>
        <dbReference type="ChEBI" id="CHEBI:138651"/>
        <dbReference type="EC" id="2.3.1.184"/>
    </reaction>
</comment>
<dbReference type="EMBL" id="JBBKZT010000111">
    <property type="protein sequence ID" value="MEJ8852922.1"/>
    <property type="molecule type" value="Genomic_DNA"/>
</dbReference>
<protein>
    <recommendedName>
        <fullName evidence="6">Acyl-homoserine-lactone synthase</fullName>
        <ecNumber evidence="6">2.3.1.184</ecNumber>
    </recommendedName>
    <alternativeName>
        <fullName evidence="6">Autoinducer synthesis protein</fullName>
    </alternativeName>
</protein>
<dbReference type="SUPFAM" id="SSF55729">
    <property type="entry name" value="Acyl-CoA N-acyltransferases (Nat)"/>
    <property type="match status" value="1"/>
</dbReference>
<comment type="caution">
    <text evidence="7">The sequence shown here is derived from an EMBL/GenBank/DDBJ whole genome shotgun (WGS) entry which is preliminary data.</text>
</comment>